<gene>
    <name evidence="1" type="ORF">U5G49_006226</name>
</gene>
<dbReference type="RefSeq" id="WP_193445361.1">
    <property type="nucleotide sequence ID" value="NZ_BSOQ01000011.1"/>
</dbReference>
<dbReference type="Proteomes" id="UP001322785">
    <property type="component" value="Plasmid pRinCIP108029d"/>
</dbReference>
<evidence type="ECO:0000313" key="1">
    <source>
        <dbReference type="EMBL" id="WRW39177.1"/>
    </source>
</evidence>
<proteinExistence type="predicted"/>
<evidence type="ECO:0000313" key="2">
    <source>
        <dbReference type="Proteomes" id="UP001322785"/>
    </source>
</evidence>
<sequence length="62" mass="6860">MTSHLSKEDLRICVDVVKTIARQRGIAKDPAAVAELMTAAARNFNRGIRVYDELVEAMKANT</sequence>
<keyword evidence="1" id="KW-0614">Plasmid</keyword>
<dbReference type="EMBL" id="CP140637">
    <property type="protein sequence ID" value="WRW39177.1"/>
    <property type="molecule type" value="Genomic_DNA"/>
</dbReference>
<reference evidence="1 2" key="1">
    <citation type="submission" date="2023-12" db="EMBL/GenBank/DDBJ databases">
        <authorList>
            <person name="Menendez E."/>
            <person name="Kaur S."/>
            <person name="Flores-Felix J.D."/>
            <person name="diCenzo G.C."/>
            <person name="Peix A."/>
            <person name="Velazquez E."/>
        </authorList>
    </citation>
    <scope>NUCLEOTIDE SEQUENCE [LARGE SCALE GENOMIC DNA]</scope>
    <source>
        <strain evidence="1 2">CIP 108029</strain>
        <plasmid evidence="1 2">pRinCIP108029d</plasmid>
    </source>
</reference>
<geneLocation type="plasmid" evidence="1 2">
    <name>pRinCIP108029d</name>
</geneLocation>
<protein>
    <submittedName>
        <fullName evidence="1">Uncharacterized protein</fullName>
    </submittedName>
</protein>
<organism evidence="1 2">
    <name type="scientific">Rhizobium indigoferae</name>
    <dbReference type="NCBI Taxonomy" id="158891"/>
    <lineage>
        <taxon>Bacteria</taxon>
        <taxon>Pseudomonadati</taxon>
        <taxon>Pseudomonadota</taxon>
        <taxon>Alphaproteobacteria</taxon>
        <taxon>Hyphomicrobiales</taxon>
        <taxon>Rhizobiaceae</taxon>
        <taxon>Rhizobium/Agrobacterium group</taxon>
        <taxon>Rhizobium</taxon>
    </lineage>
</organism>
<keyword evidence="2" id="KW-1185">Reference proteome</keyword>
<accession>A0ABZ1DSI6</accession>
<name>A0ABZ1DSI6_9HYPH</name>